<dbReference type="AlphaFoldDB" id="A0A976IHL0"/>
<dbReference type="KEGG" id="blac:94351587"/>
<sequence length="104" mass="11442">MHCETIGAPLKEMSVYDEILKPSDFDLGFDSDFCYNVVGTAIEIGAGNGNFEALLRHGFDSCLDGVNDFGYVCFELDSFDNHGDADVCLDSHPTKMIKSQYITS</sequence>
<dbReference type="Proteomes" id="UP000294530">
    <property type="component" value="Unassembled WGS sequence"/>
</dbReference>
<dbReference type="EMBL" id="SHOA02000038">
    <property type="protein sequence ID" value="TDH71954.1"/>
    <property type="molecule type" value="Genomic_DNA"/>
</dbReference>
<proteinExistence type="predicted"/>
<evidence type="ECO:0000313" key="1">
    <source>
        <dbReference type="EMBL" id="TDH71954.1"/>
    </source>
</evidence>
<dbReference type="RefSeq" id="XP_067821453.1">
    <property type="nucleotide sequence ID" value="XM_067965916.1"/>
</dbReference>
<name>A0A976IHL0_BRELC</name>
<gene>
    <name evidence="1" type="ORF">CCR75_007860</name>
</gene>
<organism evidence="1 2">
    <name type="scientific">Bremia lactucae</name>
    <name type="common">Lettuce downy mildew</name>
    <dbReference type="NCBI Taxonomy" id="4779"/>
    <lineage>
        <taxon>Eukaryota</taxon>
        <taxon>Sar</taxon>
        <taxon>Stramenopiles</taxon>
        <taxon>Oomycota</taxon>
        <taxon>Peronosporomycetes</taxon>
        <taxon>Peronosporales</taxon>
        <taxon>Peronosporaceae</taxon>
        <taxon>Bremia</taxon>
    </lineage>
</organism>
<keyword evidence="2" id="KW-1185">Reference proteome</keyword>
<dbReference type="GeneID" id="94351587"/>
<evidence type="ECO:0000313" key="2">
    <source>
        <dbReference type="Proteomes" id="UP000294530"/>
    </source>
</evidence>
<protein>
    <submittedName>
        <fullName evidence="1">Uncharacterized protein</fullName>
    </submittedName>
</protein>
<comment type="caution">
    <text evidence="1">The sequence shown here is derived from an EMBL/GenBank/DDBJ whole genome shotgun (WGS) entry which is preliminary data.</text>
</comment>
<reference evidence="1 2" key="1">
    <citation type="journal article" date="2021" name="Genome Biol.">
        <title>AFLAP: assembly-free linkage analysis pipeline using k-mers from genome sequencing data.</title>
        <authorList>
            <person name="Fletcher K."/>
            <person name="Zhang L."/>
            <person name="Gil J."/>
            <person name="Han R."/>
            <person name="Cavanaugh K."/>
            <person name="Michelmore R."/>
        </authorList>
    </citation>
    <scope>NUCLEOTIDE SEQUENCE [LARGE SCALE GENOMIC DNA]</scope>
    <source>
        <strain evidence="1 2">SF5</strain>
    </source>
</reference>
<accession>A0A976IHL0</accession>